<dbReference type="PANTHER" id="PTHR35936:SF35">
    <property type="entry name" value="L-CYSTINE-BINDING PROTEIN TCYJ"/>
    <property type="match status" value="1"/>
</dbReference>
<evidence type="ECO:0000256" key="1">
    <source>
        <dbReference type="ARBA" id="ARBA00022729"/>
    </source>
</evidence>
<name>A0A4R6R8W1_9HYPH</name>
<gene>
    <name evidence="3" type="ORF">EDD54_3749</name>
</gene>
<keyword evidence="4" id="KW-1185">Reference proteome</keyword>
<sequence>MRIGDALATMLQLKVILSMAAMVLGSVVLARAATATEPSSLQAPPRFVPPRAGTAPVESPGAIRFVTTDDFPPFGFVDGAGTLTGFDVELARALCRRLAVPCTIQVRPFPLLVDALVTNTADAALGGVRDTPRLRRFAAHTASYLRLPARFVTRRADVVDARPETLAGRAVAVARETRTADFLVDFFPETKRIEVEDDAAALAAVKEGRADAAFVGALGASFWLAGPASADCCAFAGGAWTEPAYFGAGPSIAVRADDGRLRAALDDALRGLDADGTLADLTLRFFPVGLY</sequence>
<accession>A0A4R6R8W1</accession>
<organism evidence="3 4">
    <name type="scientific">Oharaeibacter diazotrophicus</name>
    <dbReference type="NCBI Taxonomy" id="1920512"/>
    <lineage>
        <taxon>Bacteria</taxon>
        <taxon>Pseudomonadati</taxon>
        <taxon>Pseudomonadota</taxon>
        <taxon>Alphaproteobacteria</taxon>
        <taxon>Hyphomicrobiales</taxon>
        <taxon>Pleomorphomonadaceae</taxon>
        <taxon>Oharaeibacter</taxon>
    </lineage>
</organism>
<protein>
    <submittedName>
        <fullName evidence="3">Amino acid ABC transporter substrate-binding protein (PAAT family)</fullName>
    </submittedName>
</protein>
<dbReference type="SMART" id="SM00062">
    <property type="entry name" value="PBPb"/>
    <property type="match status" value="1"/>
</dbReference>
<dbReference type="EMBL" id="SNXY01000010">
    <property type="protein sequence ID" value="TDP82480.1"/>
    <property type="molecule type" value="Genomic_DNA"/>
</dbReference>
<evidence type="ECO:0000313" key="4">
    <source>
        <dbReference type="Proteomes" id="UP000294547"/>
    </source>
</evidence>
<reference evidence="3 4" key="1">
    <citation type="submission" date="2019-03" db="EMBL/GenBank/DDBJ databases">
        <title>Genomic Encyclopedia of Type Strains, Phase IV (KMG-IV): sequencing the most valuable type-strain genomes for metagenomic binning, comparative biology and taxonomic classification.</title>
        <authorList>
            <person name="Goeker M."/>
        </authorList>
    </citation>
    <scope>NUCLEOTIDE SEQUENCE [LARGE SCALE GENOMIC DNA]</scope>
    <source>
        <strain evidence="3 4">DSM 102969</strain>
    </source>
</reference>
<dbReference type="SUPFAM" id="SSF53850">
    <property type="entry name" value="Periplasmic binding protein-like II"/>
    <property type="match status" value="1"/>
</dbReference>
<dbReference type="Gene3D" id="3.40.190.10">
    <property type="entry name" value="Periplasmic binding protein-like II"/>
    <property type="match status" value="2"/>
</dbReference>
<evidence type="ECO:0000259" key="2">
    <source>
        <dbReference type="SMART" id="SM00062"/>
    </source>
</evidence>
<keyword evidence="1" id="KW-0732">Signal</keyword>
<feature type="domain" description="Solute-binding protein family 3/N-terminal" evidence="2">
    <location>
        <begin position="62"/>
        <end position="289"/>
    </location>
</feature>
<proteinExistence type="predicted"/>
<dbReference type="AlphaFoldDB" id="A0A4R6R8W1"/>
<dbReference type="PANTHER" id="PTHR35936">
    <property type="entry name" value="MEMBRANE-BOUND LYTIC MUREIN TRANSGLYCOSYLASE F"/>
    <property type="match status" value="1"/>
</dbReference>
<dbReference type="Pfam" id="PF00497">
    <property type="entry name" value="SBP_bac_3"/>
    <property type="match status" value="1"/>
</dbReference>
<evidence type="ECO:0000313" key="3">
    <source>
        <dbReference type="EMBL" id="TDP82480.1"/>
    </source>
</evidence>
<dbReference type="InterPro" id="IPR001638">
    <property type="entry name" value="Solute-binding_3/MltF_N"/>
</dbReference>
<comment type="caution">
    <text evidence="3">The sequence shown here is derived from an EMBL/GenBank/DDBJ whole genome shotgun (WGS) entry which is preliminary data.</text>
</comment>
<dbReference type="Proteomes" id="UP000294547">
    <property type="component" value="Unassembled WGS sequence"/>
</dbReference>